<sequence length="120" mass="12701">MRFVTKTIHARLDYPVALALIALPFLLGLGTSHPLALGISPVIGIAALLLTVFTDHHLGLIRVLPYKLHLTVDLGVGVLFLFLPFALGFSGLDAAYYWLNGAAVVAVIALSKPEADLASA</sequence>
<dbReference type="EMBL" id="CP022420">
    <property type="protein sequence ID" value="ASM75466.1"/>
    <property type="molecule type" value="Genomic_DNA"/>
</dbReference>
<feature type="transmembrane region" description="Helical" evidence="1">
    <location>
        <begin position="66"/>
        <end position="89"/>
    </location>
</feature>
<name>A0A221K8Z2_9RHOB</name>
<proteinExistence type="predicted"/>
<dbReference type="Proteomes" id="UP000199754">
    <property type="component" value="Plasmid pSMR1-5"/>
</dbReference>
<reference evidence="2 3" key="1">
    <citation type="submission" date="2017-07" db="EMBL/GenBank/DDBJ databases">
        <title>Genome Sequence of Sulfitobacter pseudonitzschiae Strain SMR1 Isolated from a culture of the Diatom Skeletonema marinoi.</title>
        <authorList>
            <person name="Topel M."/>
            <person name="Pinder M.I.M."/>
            <person name="Johansson O.N."/>
            <person name="Kourtchenko O."/>
            <person name="Godhe A."/>
            <person name="Clarke A.K."/>
        </authorList>
    </citation>
    <scope>NUCLEOTIDE SEQUENCE [LARGE SCALE GENOMIC DNA]</scope>
    <source>
        <strain evidence="2 3">SMR1</strain>
        <plasmid evidence="2 3">pSMR1-5</plasmid>
    </source>
</reference>
<gene>
    <name evidence="2" type="ORF">SULPSESMR1_03668</name>
</gene>
<evidence type="ECO:0000313" key="2">
    <source>
        <dbReference type="EMBL" id="ASM75466.1"/>
    </source>
</evidence>
<evidence type="ECO:0000313" key="3">
    <source>
        <dbReference type="Proteomes" id="UP000199754"/>
    </source>
</evidence>
<protein>
    <recommendedName>
        <fullName evidence="4">SPW repeat protein</fullName>
    </recommendedName>
</protein>
<accession>A0A221K8Z2</accession>
<feature type="transmembrane region" description="Helical" evidence="1">
    <location>
        <begin position="12"/>
        <end position="29"/>
    </location>
</feature>
<keyword evidence="2" id="KW-0614">Plasmid</keyword>
<feature type="transmembrane region" description="Helical" evidence="1">
    <location>
        <begin position="35"/>
        <end position="54"/>
    </location>
</feature>
<evidence type="ECO:0008006" key="4">
    <source>
        <dbReference type="Google" id="ProtNLM"/>
    </source>
</evidence>
<geneLocation type="plasmid" evidence="2 3">
    <name>pSMR1-5</name>
</geneLocation>
<feature type="transmembrane region" description="Helical" evidence="1">
    <location>
        <begin position="95"/>
        <end position="111"/>
    </location>
</feature>
<dbReference type="AlphaFoldDB" id="A0A221K8Z2"/>
<keyword evidence="1" id="KW-1133">Transmembrane helix</keyword>
<dbReference type="KEGG" id="spse:SULPSESMR1_03668"/>
<evidence type="ECO:0000256" key="1">
    <source>
        <dbReference type="SAM" id="Phobius"/>
    </source>
</evidence>
<keyword evidence="1" id="KW-0812">Transmembrane</keyword>
<organism evidence="2 3">
    <name type="scientific">Pseudosulfitobacter pseudonitzschiae</name>
    <dbReference type="NCBI Taxonomy" id="1402135"/>
    <lineage>
        <taxon>Bacteria</taxon>
        <taxon>Pseudomonadati</taxon>
        <taxon>Pseudomonadota</taxon>
        <taxon>Alphaproteobacteria</taxon>
        <taxon>Rhodobacterales</taxon>
        <taxon>Roseobacteraceae</taxon>
        <taxon>Pseudosulfitobacter</taxon>
    </lineage>
</organism>
<dbReference type="OrthoDB" id="129082at2"/>
<keyword evidence="1" id="KW-0472">Membrane</keyword>
<keyword evidence="3" id="KW-1185">Reference proteome</keyword>
<dbReference type="RefSeq" id="WP_089423463.1">
    <property type="nucleotide sequence ID" value="NZ_CP022420.1"/>
</dbReference>